<organism evidence="1 2">
    <name type="scientific">Candidatus Neomicrothrix subdominans</name>
    <dbReference type="NCBI Taxonomy" id="2954438"/>
    <lineage>
        <taxon>Bacteria</taxon>
        <taxon>Bacillati</taxon>
        <taxon>Actinomycetota</taxon>
        <taxon>Acidimicrobiia</taxon>
        <taxon>Acidimicrobiales</taxon>
        <taxon>Microthrixaceae</taxon>
        <taxon>Candidatus Neomicrothrix</taxon>
    </lineage>
</organism>
<sequence length="236" mass="25798">MRKPNLEDVVAHGSDYPVPQVAVPDHHDQRRPLTVCLWDAPNMDASLFSVTGADHHTIVRPQYDAFSRWLVNQRPPSPSKNEPGSPYDVEALLFLSVVSARSTQVAPFVTAARQSGFTVFCRDRDEGDIDDAIVAVAGQRLAERNRPGTLLVCSADQDLARVAGDPAKAAGWRVIVVAYRELCGWTEEAGYDFIDPEDIPNLFPKPLDRFDLSHLPTGGVFAPSLRPLSPGSGTGR</sequence>
<protein>
    <recommendedName>
        <fullName evidence="3">NYN domain-containing protein</fullName>
    </recommendedName>
</protein>
<accession>A0A936NDJ2</accession>
<gene>
    <name evidence="1" type="ORF">IPN02_16075</name>
</gene>
<evidence type="ECO:0008006" key="3">
    <source>
        <dbReference type="Google" id="ProtNLM"/>
    </source>
</evidence>
<evidence type="ECO:0000313" key="2">
    <source>
        <dbReference type="Proteomes" id="UP000727993"/>
    </source>
</evidence>
<name>A0A936NDJ2_9ACTN</name>
<proteinExistence type="predicted"/>
<dbReference type="AlphaFoldDB" id="A0A936NDJ2"/>
<reference evidence="1 2" key="1">
    <citation type="submission" date="2020-10" db="EMBL/GenBank/DDBJ databases">
        <title>Connecting structure to function with the recovery of over 1000 high-quality activated sludge metagenome-assembled genomes encoding full-length rRNA genes using long-read sequencing.</title>
        <authorList>
            <person name="Singleton C.M."/>
            <person name="Petriglieri F."/>
            <person name="Kristensen J.M."/>
            <person name="Kirkegaard R.H."/>
            <person name="Michaelsen T.Y."/>
            <person name="Andersen M.H."/>
            <person name="Karst S.M."/>
            <person name="Dueholm M.S."/>
            <person name="Nielsen P.H."/>
            <person name="Albertsen M."/>
        </authorList>
    </citation>
    <scope>NUCLEOTIDE SEQUENCE [LARGE SCALE GENOMIC DNA]</scope>
    <source>
        <strain evidence="1">Lyne_18-Q3-R50-59_MAXAC.006</strain>
    </source>
</reference>
<dbReference type="EMBL" id="JADJZA010000008">
    <property type="protein sequence ID" value="MBK9298323.1"/>
    <property type="molecule type" value="Genomic_DNA"/>
</dbReference>
<evidence type="ECO:0000313" key="1">
    <source>
        <dbReference type="EMBL" id="MBK9298323.1"/>
    </source>
</evidence>
<dbReference type="Proteomes" id="UP000727993">
    <property type="component" value="Unassembled WGS sequence"/>
</dbReference>
<comment type="caution">
    <text evidence="1">The sequence shown here is derived from an EMBL/GenBank/DDBJ whole genome shotgun (WGS) entry which is preliminary data.</text>
</comment>